<comment type="caution">
    <text evidence="5">The sequence shown here is derived from an EMBL/GenBank/DDBJ whole genome shotgun (WGS) entry which is preliminary data.</text>
</comment>
<keyword evidence="1" id="KW-0805">Transcription regulation</keyword>
<dbReference type="SMART" id="SM00342">
    <property type="entry name" value="HTH_ARAC"/>
    <property type="match status" value="1"/>
</dbReference>
<dbReference type="PROSITE" id="PS00041">
    <property type="entry name" value="HTH_ARAC_FAMILY_1"/>
    <property type="match status" value="1"/>
</dbReference>
<dbReference type="PANTHER" id="PTHR43436:SF2">
    <property type="entry name" value="ARAC_XYLS FAMILY TRANSCRIPTIONAL REGULATOR"/>
    <property type="match status" value="1"/>
</dbReference>
<evidence type="ECO:0000313" key="5">
    <source>
        <dbReference type="EMBL" id="NGZ84015.1"/>
    </source>
</evidence>
<reference evidence="5 6" key="1">
    <citation type="submission" date="2020-01" db="EMBL/GenBank/DDBJ databases">
        <authorList>
            <person name="Lee S.D."/>
        </authorList>
    </citation>
    <scope>NUCLEOTIDE SEQUENCE [LARGE SCALE GENOMIC DNA]</scope>
    <source>
        <strain evidence="5 6">SAP-35</strain>
    </source>
</reference>
<dbReference type="Gene3D" id="1.10.10.60">
    <property type="entry name" value="Homeodomain-like"/>
    <property type="match status" value="2"/>
</dbReference>
<name>A0ABX0FHL8_9BURK</name>
<keyword evidence="3" id="KW-0804">Transcription</keyword>
<organism evidence="5 6">
    <name type="scientific">Duganella aceris</name>
    <dbReference type="NCBI Taxonomy" id="2703883"/>
    <lineage>
        <taxon>Bacteria</taxon>
        <taxon>Pseudomonadati</taxon>
        <taxon>Pseudomonadota</taxon>
        <taxon>Betaproteobacteria</taxon>
        <taxon>Burkholderiales</taxon>
        <taxon>Oxalobacteraceae</taxon>
        <taxon>Telluria group</taxon>
        <taxon>Duganella</taxon>
    </lineage>
</organism>
<dbReference type="InterPro" id="IPR009594">
    <property type="entry name" value="Tscrpt_reg_HTH_AraC_N"/>
</dbReference>
<dbReference type="Pfam" id="PF06719">
    <property type="entry name" value="AraC_N"/>
    <property type="match status" value="1"/>
</dbReference>
<dbReference type="Proteomes" id="UP000666369">
    <property type="component" value="Unassembled WGS sequence"/>
</dbReference>
<dbReference type="PANTHER" id="PTHR43436">
    <property type="entry name" value="ARAC-FAMILY TRANSCRIPTIONAL REGULATOR"/>
    <property type="match status" value="1"/>
</dbReference>
<sequence>MSEALHHLPDSLSGGWRRLFRLTIGQIEWEEVLAKQLQRRMVALMRRLAPVEGYNLAALPDVRLLRSDRPLSRTPVLYEPGIVIVCQGRKRGFLGEQVYVYDAQHYLAVAVPVPFSMETEASAEEPLLAIYLRLDFQLTADLLLELEEQGLAVQAEPQGMMSTAMDERLGASVLRLLDAMQDPLETAMLGPALVREIYFRVLTSKQGAAMRAALMQQGRFATIARALRKIHASFSDALDVDQLAGEANMSVATFHHHFKAVTSTSPMQYLKSTRLHQARLLMIRNEISVAAACAQVGYESASQFSREFKRLFGRSPVEEVERMRKTFAMPDPQSSPWYVAAH</sequence>
<evidence type="ECO:0000313" key="6">
    <source>
        <dbReference type="Proteomes" id="UP000666369"/>
    </source>
</evidence>
<dbReference type="InterPro" id="IPR018062">
    <property type="entry name" value="HTH_AraC-typ_CS"/>
</dbReference>
<dbReference type="InterPro" id="IPR009057">
    <property type="entry name" value="Homeodomain-like_sf"/>
</dbReference>
<dbReference type="PROSITE" id="PS01124">
    <property type="entry name" value="HTH_ARAC_FAMILY_2"/>
    <property type="match status" value="1"/>
</dbReference>
<evidence type="ECO:0000256" key="2">
    <source>
        <dbReference type="ARBA" id="ARBA00023125"/>
    </source>
</evidence>
<feature type="domain" description="HTH araC/xylS-type" evidence="4">
    <location>
        <begin position="224"/>
        <end position="322"/>
    </location>
</feature>
<dbReference type="InterPro" id="IPR018060">
    <property type="entry name" value="HTH_AraC"/>
</dbReference>
<reference evidence="6" key="2">
    <citation type="submission" date="2023-07" db="EMBL/GenBank/DDBJ databases">
        <title>Duganella aceri sp. nov., isolated from tree sap.</title>
        <authorList>
            <person name="Kim I.S."/>
        </authorList>
    </citation>
    <scope>NUCLEOTIDE SEQUENCE [LARGE SCALE GENOMIC DNA]</scope>
    <source>
        <strain evidence="6">SAP-35</strain>
    </source>
</reference>
<dbReference type="EMBL" id="JAADJT010000002">
    <property type="protein sequence ID" value="NGZ84015.1"/>
    <property type="molecule type" value="Genomic_DNA"/>
</dbReference>
<protein>
    <submittedName>
        <fullName evidence="5">AraC family transcriptional regulator</fullName>
    </submittedName>
</protein>
<evidence type="ECO:0000256" key="1">
    <source>
        <dbReference type="ARBA" id="ARBA00023015"/>
    </source>
</evidence>
<keyword evidence="2" id="KW-0238">DNA-binding</keyword>
<evidence type="ECO:0000256" key="3">
    <source>
        <dbReference type="ARBA" id="ARBA00023163"/>
    </source>
</evidence>
<evidence type="ECO:0000259" key="4">
    <source>
        <dbReference type="PROSITE" id="PS01124"/>
    </source>
</evidence>
<gene>
    <name evidence="5" type="ORF">GW587_07060</name>
</gene>
<accession>A0ABX0FHL8</accession>
<dbReference type="Pfam" id="PF12833">
    <property type="entry name" value="HTH_18"/>
    <property type="match status" value="1"/>
</dbReference>
<keyword evidence="6" id="KW-1185">Reference proteome</keyword>
<dbReference type="SUPFAM" id="SSF46689">
    <property type="entry name" value="Homeodomain-like"/>
    <property type="match status" value="2"/>
</dbReference>
<proteinExistence type="predicted"/>